<dbReference type="RefSeq" id="WP_161408421.1">
    <property type="nucleotide sequence ID" value="NZ_WTUZ01000021.1"/>
</dbReference>
<protein>
    <submittedName>
        <fullName evidence="2">Uncharacterized protein</fullName>
    </submittedName>
</protein>
<gene>
    <name evidence="2" type="ORF">GQF01_19500</name>
</gene>
<accession>A0A6L8V419</accession>
<dbReference type="Proteomes" id="UP000481087">
    <property type="component" value="Unassembled WGS sequence"/>
</dbReference>
<comment type="caution">
    <text evidence="2">The sequence shown here is derived from an EMBL/GenBank/DDBJ whole genome shotgun (WGS) entry which is preliminary data.</text>
</comment>
<name>A0A6L8V419_9BACL</name>
<evidence type="ECO:0000313" key="3">
    <source>
        <dbReference type="Proteomes" id="UP000481087"/>
    </source>
</evidence>
<dbReference type="EMBL" id="WTUZ01000021">
    <property type="protein sequence ID" value="MZQ84306.1"/>
    <property type="molecule type" value="Genomic_DNA"/>
</dbReference>
<evidence type="ECO:0000313" key="2">
    <source>
        <dbReference type="EMBL" id="MZQ84306.1"/>
    </source>
</evidence>
<proteinExistence type="predicted"/>
<dbReference type="AlphaFoldDB" id="A0A6L8V419"/>
<feature type="region of interest" description="Disordered" evidence="1">
    <location>
        <begin position="1"/>
        <end position="20"/>
    </location>
</feature>
<organism evidence="2 3">
    <name type="scientific">Paenibacillus silvestris</name>
    <dbReference type="NCBI Taxonomy" id="2606219"/>
    <lineage>
        <taxon>Bacteria</taxon>
        <taxon>Bacillati</taxon>
        <taxon>Bacillota</taxon>
        <taxon>Bacilli</taxon>
        <taxon>Bacillales</taxon>
        <taxon>Paenibacillaceae</taxon>
        <taxon>Paenibacillus</taxon>
    </lineage>
</organism>
<keyword evidence="3" id="KW-1185">Reference proteome</keyword>
<reference evidence="2 3" key="1">
    <citation type="submission" date="2019-12" db="EMBL/GenBank/DDBJ databases">
        <title>Paenibacillus sp. nov. sp. isolated from soil.</title>
        <authorList>
            <person name="Kim J."/>
            <person name="Jeong S.E."/>
            <person name="Jung H.S."/>
            <person name="Jeon C.O."/>
        </authorList>
    </citation>
    <scope>NUCLEOTIDE SEQUENCE [LARGE SCALE GENOMIC DNA]</scope>
    <source>
        <strain evidence="2 3">5J-6</strain>
    </source>
</reference>
<evidence type="ECO:0000256" key="1">
    <source>
        <dbReference type="SAM" id="MobiDB-lite"/>
    </source>
</evidence>
<sequence length="77" mass="8877">MSKSQAQKLRQRHLREGKLDPAIHRLHWNGVNPVSKKTPSLKELQAKQLHKHKSRNLNHPHGDDSFFHEIVMPCSAA</sequence>